<dbReference type="GO" id="GO:0042984">
    <property type="term" value="P:regulation of amyloid precursor protein biosynthetic process"/>
    <property type="evidence" value="ECO:0007669"/>
    <property type="project" value="TreeGrafter"/>
</dbReference>
<dbReference type="PANTHER" id="PTHR12178:SF3">
    <property type="entry name" value="N-TERMINAL EF-HAND CALCIUM-BINDING PROTEIN 3"/>
    <property type="match status" value="1"/>
</dbReference>
<dbReference type="SUPFAM" id="SSF47473">
    <property type="entry name" value="EF-hand"/>
    <property type="match status" value="1"/>
</dbReference>
<proteinExistence type="predicted"/>
<name>A0A672IKF7_SALFA</name>
<dbReference type="GO" id="GO:0000137">
    <property type="term" value="C:Golgi cis cisterna"/>
    <property type="evidence" value="ECO:0007669"/>
    <property type="project" value="TreeGrafter"/>
</dbReference>
<protein>
    <recommendedName>
        <fullName evidence="1">ABM domain-containing protein</fullName>
    </recommendedName>
</protein>
<dbReference type="FunFam" id="3.30.70.100:FF:000063">
    <property type="entry name" value="N-terminal EF-hand calcium-binding protein 1-like"/>
    <property type="match status" value="1"/>
</dbReference>
<dbReference type="Gene3D" id="3.30.70.100">
    <property type="match status" value="1"/>
</dbReference>
<reference evidence="2" key="1">
    <citation type="submission" date="2019-06" db="EMBL/GenBank/DDBJ databases">
        <authorList>
            <consortium name="Wellcome Sanger Institute Data Sharing"/>
        </authorList>
    </citation>
    <scope>NUCLEOTIDE SEQUENCE [LARGE SCALE GENOMIC DNA]</scope>
</reference>
<evidence type="ECO:0000259" key="1">
    <source>
        <dbReference type="PROSITE" id="PS51725"/>
    </source>
</evidence>
<dbReference type="Ensembl" id="ENSSFAT00005043113.1">
    <property type="protein sequence ID" value="ENSSFAP00005041594.1"/>
    <property type="gene ID" value="ENSSFAG00005020575.1"/>
</dbReference>
<dbReference type="InParanoid" id="A0A672IKF7"/>
<dbReference type="InterPro" id="IPR011992">
    <property type="entry name" value="EF-hand-dom_pair"/>
</dbReference>
<sequence>MLTFRFDVLSLELSVDGNLPLNRVRPGTRPLRRRGFDPLERLNTCITCHLSAARFNYDGKLSLEEFQSYFTDGILTDGQMQELYYSIDRQQTDNLDIDKLSEYFTPHLGEYVNVLSALEKLNVAILKAMDKTKEEYQGSSVLGQFVTRFLLRETSTQLQSLQSSLDCAMEAVHDHGCTGRRVPKKPEDLPIQRAAKRPGRRIQKNMCLSPTDPYSGMLTTGVSVEPDNHWGSQINQLEELIDKLECESPHLEPLKEDTLAGTYKSNILLVQRQMSVKERDVEQFQQALKIYTDATSSQLNNLHVSVQNLPDRSCFIMYEFWQDRLSWMSYLQSSISKTFQRCVIESLEEPEIVSTMLLPGTNIITPLSHCSQPVIYHSDTHSLNPRFILTTAVKLKNIFWVKYLKM</sequence>
<organism evidence="2 3">
    <name type="scientific">Salarias fasciatus</name>
    <name type="common">Jewelled blenny</name>
    <name type="synonym">Blennius fasciatus</name>
    <dbReference type="NCBI Taxonomy" id="181472"/>
    <lineage>
        <taxon>Eukaryota</taxon>
        <taxon>Metazoa</taxon>
        <taxon>Chordata</taxon>
        <taxon>Craniata</taxon>
        <taxon>Vertebrata</taxon>
        <taxon>Euteleostomi</taxon>
        <taxon>Actinopterygii</taxon>
        <taxon>Neopterygii</taxon>
        <taxon>Teleostei</taxon>
        <taxon>Neoteleostei</taxon>
        <taxon>Acanthomorphata</taxon>
        <taxon>Ovalentaria</taxon>
        <taxon>Blenniimorphae</taxon>
        <taxon>Blenniiformes</taxon>
        <taxon>Blennioidei</taxon>
        <taxon>Blenniidae</taxon>
        <taxon>Salariinae</taxon>
        <taxon>Salarias</taxon>
    </lineage>
</organism>
<feature type="domain" description="ABM" evidence="1">
    <location>
        <begin position="268"/>
        <end position="356"/>
    </location>
</feature>
<evidence type="ECO:0000313" key="2">
    <source>
        <dbReference type="Ensembl" id="ENSSFAP00005041594.1"/>
    </source>
</evidence>
<accession>A0A672IKF7</accession>
<dbReference type="GO" id="GO:0005783">
    <property type="term" value="C:endoplasmic reticulum"/>
    <property type="evidence" value="ECO:0007669"/>
    <property type="project" value="TreeGrafter"/>
</dbReference>
<dbReference type="Pfam" id="PF03992">
    <property type="entry name" value="ABM"/>
    <property type="match status" value="1"/>
</dbReference>
<dbReference type="AlphaFoldDB" id="A0A672IKF7"/>
<dbReference type="PROSITE" id="PS51725">
    <property type="entry name" value="ABM"/>
    <property type="match status" value="1"/>
</dbReference>
<dbReference type="InterPro" id="IPR011008">
    <property type="entry name" value="Dimeric_a/b-barrel"/>
</dbReference>
<dbReference type="Proteomes" id="UP000472267">
    <property type="component" value="Chromosome 20"/>
</dbReference>
<dbReference type="InterPro" id="IPR039862">
    <property type="entry name" value="NECAB1/2/3"/>
</dbReference>
<reference evidence="2" key="2">
    <citation type="submission" date="2025-08" db="UniProtKB">
        <authorList>
            <consortium name="Ensembl"/>
        </authorList>
    </citation>
    <scope>IDENTIFICATION</scope>
</reference>
<dbReference type="SUPFAM" id="SSF54909">
    <property type="entry name" value="Dimeric alpha+beta barrel"/>
    <property type="match status" value="1"/>
</dbReference>
<gene>
    <name evidence="2" type="primary">LOC115407757</name>
</gene>
<keyword evidence="3" id="KW-1185">Reference proteome</keyword>
<evidence type="ECO:0000313" key="3">
    <source>
        <dbReference type="Proteomes" id="UP000472267"/>
    </source>
</evidence>
<dbReference type="InterPro" id="IPR007138">
    <property type="entry name" value="ABM_dom"/>
</dbReference>
<dbReference type="PANTHER" id="PTHR12178">
    <property type="entry name" value="EF-HAND DOMAIN-CONTAINING PROTEIN"/>
    <property type="match status" value="1"/>
</dbReference>
<reference evidence="2" key="3">
    <citation type="submission" date="2025-09" db="UniProtKB">
        <authorList>
            <consortium name="Ensembl"/>
        </authorList>
    </citation>
    <scope>IDENTIFICATION</scope>
</reference>